<reference evidence="1" key="2">
    <citation type="submission" date="2020-11" db="EMBL/GenBank/DDBJ databases">
        <authorList>
            <person name="McCartney M.A."/>
            <person name="Auch B."/>
            <person name="Kono T."/>
            <person name="Mallez S."/>
            <person name="Becker A."/>
            <person name="Gohl D.M."/>
            <person name="Silverstein K.A.T."/>
            <person name="Koren S."/>
            <person name="Bechman K.B."/>
            <person name="Herman A."/>
            <person name="Abrahante J.E."/>
            <person name="Garbe J."/>
        </authorList>
    </citation>
    <scope>NUCLEOTIDE SEQUENCE</scope>
    <source>
        <strain evidence="1">Duluth1</strain>
        <tissue evidence="1">Whole animal</tissue>
    </source>
</reference>
<dbReference type="AlphaFoldDB" id="A0A9D4N4Q2"/>
<dbReference type="EMBL" id="JAIWYP010000001">
    <property type="protein sequence ID" value="KAH3887976.1"/>
    <property type="molecule type" value="Genomic_DNA"/>
</dbReference>
<sequence>METRIHQVAWGDCGAALALSKVGLDKVRAATLGANVDYGSRRLVLTTGPKAYVVR</sequence>
<evidence type="ECO:0000313" key="2">
    <source>
        <dbReference type="Proteomes" id="UP000828390"/>
    </source>
</evidence>
<evidence type="ECO:0000313" key="1">
    <source>
        <dbReference type="EMBL" id="KAH3887976.1"/>
    </source>
</evidence>
<accession>A0A9D4N4Q2</accession>
<proteinExistence type="predicted"/>
<reference evidence="1" key="1">
    <citation type="journal article" date="2019" name="bioRxiv">
        <title>The Genome of the Zebra Mussel, Dreissena polymorpha: A Resource for Invasive Species Research.</title>
        <authorList>
            <person name="McCartney M.A."/>
            <person name="Auch B."/>
            <person name="Kono T."/>
            <person name="Mallez S."/>
            <person name="Zhang Y."/>
            <person name="Obille A."/>
            <person name="Becker A."/>
            <person name="Abrahante J.E."/>
            <person name="Garbe J."/>
            <person name="Badalamenti J.P."/>
            <person name="Herman A."/>
            <person name="Mangelson H."/>
            <person name="Liachko I."/>
            <person name="Sullivan S."/>
            <person name="Sone E.D."/>
            <person name="Koren S."/>
            <person name="Silverstein K.A.T."/>
            <person name="Beckman K.B."/>
            <person name="Gohl D.M."/>
        </authorList>
    </citation>
    <scope>NUCLEOTIDE SEQUENCE</scope>
    <source>
        <strain evidence="1">Duluth1</strain>
        <tissue evidence="1">Whole animal</tissue>
    </source>
</reference>
<gene>
    <name evidence="1" type="ORF">DPMN_011998</name>
</gene>
<keyword evidence="2" id="KW-1185">Reference proteome</keyword>
<protein>
    <submittedName>
        <fullName evidence="1">Uncharacterized protein</fullName>
    </submittedName>
</protein>
<name>A0A9D4N4Q2_DREPO</name>
<dbReference type="Proteomes" id="UP000828390">
    <property type="component" value="Unassembled WGS sequence"/>
</dbReference>
<comment type="caution">
    <text evidence="1">The sequence shown here is derived from an EMBL/GenBank/DDBJ whole genome shotgun (WGS) entry which is preliminary data.</text>
</comment>
<organism evidence="1 2">
    <name type="scientific">Dreissena polymorpha</name>
    <name type="common">Zebra mussel</name>
    <name type="synonym">Mytilus polymorpha</name>
    <dbReference type="NCBI Taxonomy" id="45954"/>
    <lineage>
        <taxon>Eukaryota</taxon>
        <taxon>Metazoa</taxon>
        <taxon>Spiralia</taxon>
        <taxon>Lophotrochozoa</taxon>
        <taxon>Mollusca</taxon>
        <taxon>Bivalvia</taxon>
        <taxon>Autobranchia</taxon>
        <taxon>Heteroconchia</taxon>
        <taxon>Euheterodonta</taxon>
        <taxon>Imparidentia</taxon>
        <taxon>Neoheterodontei</taxon>
        <taxon>Myida</taxon>
        <taxon>Dreissenoidea</taxon>
        <taxon>Dreissenidae</taxon>
        <taxon>Dreissena</taxon>
    </lineage>
</organism>